<name>A0A1Q9QXZ4_PSEPU</name>
<protein>
    <recommendedName>
        <fullName evidence="3">TerS protein</fullName>
    </recommendedName>
</protein>
<evidence type="ECO:0000313" key="1">
    <source>
        <dbReference type="EMBL" id="OLS60024.1"/>
    </source>
</evidence>
<reference evidence="1 2" key="1">
    <citation type="submission" date="2016-10" db="EMBL/GenBank/DDBJ databases">
        <title>Genome Sequence of Pseudomonas putida GM4FR.</title>
        <authorList>
            <person name="Poehlein A."/>
            <person name="Wemheuer F."/>
            <person name="Hollensteiner J."/>
            <person name="Wemheuer B."/>
        </authorList>
    </citation>
    <scope>NUCLEOTIDE SEQUENCE [LARGE SCALE GENOMIC DNA]</scope>
    <source>
        <strain evidence="1 2">GM4FR</strain>
    </source>
</reference>
<dbReference type="Proteomes" id="UP000186736">
    <property type="component" value="Unassembled WGS sequence"/>
</dbReference>
<accession>A0A1Q9QXZ4</accession>
<evidence type="ECO:0008006" key="3">
    <source>
        <dbReference type="Google" id="ProtNLM"/>
    </source>
</evidence>
<dbReference type="RefSeq" id="WP_038707037.1">
    <property type="nucleotide sequence ID" value="NZ_JAJSQQ010000063.1"/>
</dbReference>
<dbReference type="OrthoDB" id="8909492at2"/>
<comment type="caution">
    <text evidence="1">The sequence shown here is derived from an EMBL/GenBank/DDBJ whole genome shotgun (WGS) entry which is preliminary data.</text>
</comment>
<dbReference type="EMBL" id="MKZO01000058">
    <property type="protein sequence ID" value="OLS60024.1"/>
    <property type="molecule type" value="Genomic_DNA"/>
</dbReference>
<organism evidence="1 2">
    <name type="scientific">Pseudomonas putida</name>
    <name type="common">Arthrobacter siderocapsulatus</name>
    <dbReference type="NCBI Taxonomy" id="303"/>
    <lineage>
        <taxon>Bacteria</taxon>
        <taxon>Pseudomonadati</taxon>
        <taxon>Pseudomonadota</taxon>
        <taxon>Gammaproteobacteria</taxon>
        <taxon>Pseudomonadales</taxon>
        <taxon>Pseudomonadaceae</taxon>
        <taxon>Pseudomonas</taxon>
    </lineage>
</organism>
<proteinExistence type="predicted"/>
<evidence type="ECO:0000313" key="2">
    <source>
        <dbReference type="Proteomes" id="UP000186736"/>
    </source>
</evidence>
<sequence>MKTTPRRPRSDSAKAAVAASQAVAVGPIQPPPHIRVRDADRPFWDAIVTARPRDTWTDADLVLAANLARAYADIEALQDSIDRDGMLVEGKVNPACELLDKMTRRSLAIGRQLMVATIATVGKAQDIHKGAALEREARQHVDDDLIPTLSTLQ</sequence>
<gene>
    <name evidence="1" type="ORF">PSEMO_53320</name>
</gene>
<dbReference type="AlphaFoldDB" id="A0A1Q9QXZ4"/>